<sequence>MAREAKSEFNKGTPLKDIRTMIDEKYKGTGIESTPTPIPEV</sequence>
<name>A0A5D4QZF9_9BACI</name>
<evidence type="ECO:0000313" key="1">
    <source>
        <dbReference type="EMBL" id="TYS43226.1"/>
    </source>
</evidence>
<gene>
    <name evidence="1" type="ORF">FZD51_21960</name>
</gene>
<dbReference type="Proteomes" id="UP000322139">
    <property type="component" value="Unassembled WGS sequence"/>
</dbReference>
<organism evidence="1 2">
    <name type="scientific">Bacillus infantis</name>
    <dbReference type="NCBI Taxonomy" id="324767"/>
    <lineage>
        <taxon>Bacteria</taxon>
        <taxon>Bacillati</taxon>
        <taxon>Bacillota</taxon>
        <taxon>Bacilli</taxon>
        <taxon>Bacillales</taxon>
        <taxon>Bacillaceae</taxon>
        <taxon>Bacillus</taxon>
    </lineage>
</organism>
<proteinExistence type="predicted"/>
<comment type="caution">
    <text evidence="1">The sequence shown here is derived from an EMBL/GenBank/DDBJ whole genome shotgun (WGS) entry which is preliminary data.</text>
</comment>
<dbReference type="EMBL" id="VTER01000014">
    <property type="protein sequence ID" value="TYS43226.1"/>
    <property type="molecule type" value="Genomic_DNA"/>
</dbReference>
<protein>
    <submittedName>
        <fullName evidence="1">Uncharacterized protein</fullName>
    </submittedName>
</protein>
<evidence type="ECO:0000313" key="2">
    <source>
        <dbReference type="Proteomes" id="UP000322139"/>
    </source>
</evidence>
<reference evidence="1 2" key="1">
    <citation type="submission" date="2019-08" db="EMBL/GenBank/DDBJ databases">
        <title>Bacillus genomes from the desert of Cuatro Cienegas, Coahuila.</title>
        <authorList>
            <person name="Olmedo-Alvarez G."/>
        </authorList>
    </citation>
    <scope>NUCLEOTIDE SEQUENCE [LARGE SCALE GENOMIC DNA]</scope>
    <source>
        <strain evidence="1 2">CH446_14T</strain>
    </source>
</reference>
<dbReference type="AlphaFoldDB" id="A0A5D4QZF9"/>
<accession>A0A5D4QZF9</accession>